<dbReference type="PANTHER" id="PTHR47268">
    <property type="entry name" value="ACYLPHOSPHATASE"/>
    <property type="match status" value="1"/>
</dbReference>
<dbReference type="PROSITE" id="PS51160">
    <property type="entry name" value="ACYLPHOSPHATASE_3"/>
    <property type="match status" value="1"/>
</dbReference>
<dbReference type="InterPro" id="IPR017968">
    <property type="entry name" value="Acylphosphatase_CS"/>
</dbReference>
<evidence type="ECO:0000256" key="1">
    <source>
        <dbReference type="PROSITE-ProRule" id="PRU00520"/>
    </source>
</evidence>
<evidence type="ECO:0000259" key="4">
    <source>
        <dbReference type="PROSITE" id="PS51160"/>
    </source>
</evidence>
<feature type="active site" evidence="1">
    <location>
        <position position="33"/>
    </location>
</feature>
<dbReference type="Gene3D" id="3.30.70.100">
    <property type="match status" value="1"/>
</dbReference>
<dbReference type="GO" id="GO:0003998">
    <property type="term" value="F:acylphosphatase activity"/>
    <property type="evidence" value="ECO:0007669"/>
    <property type="project" value="UniProtKB-EC"/>
</dbReference>
<comment type="caution">
    <text evidence="5">The sequence shown here is derived from an EMBL/GenBank/DDBJ whole genome shotgun (WGS) entry which is preliminary data.</text>
</comment>
<feature type="domain" description="Acylphosphatase-like" evidence="4">
    <location>
        <begin position="18"/>
        <end position="104"/>
    </location>
</feature>
<gene>
    <name evidence="5" type="ORF">EJ08DRAFT_640826</name>
</gene>
<dbReference type="InterPro" id="IPR001792">
    <property type="entry name" value="Acylphosphatase-like_dom"/>
</dbReference>
<dbReference type="OrthoDB" id="7961613at2759"/>
<evidence type="ECO:0000313" key="5">
    <source>
        <dbReference type="EMBL" id="KAF2422418.1"/>
    </source>
</evidence>
<evidence type="ECO:0000256" key="3">
    <source>
        <dbReference type="RuleBase" id="RU004168"/>
    </source>
</evidence>
<keyword evidence="6" id="KW-1185">Reference proteome</keyword>
<dbReference type="SUPFAM" id="SSF54975">
    <property type="entry name" value="Acylphosphatase/BLUF domain-like"/>
    <property type="match status" value="1"/>
</dbReference>
<protein>
    <recommendedName>
        <fullName evidence="1 2">Acylphosphatase</fullName>
        <ecNumber evidence="1 2">3.6.1.7</ecNumber>
    </recommendedName>
</protein>
<dbReference type="PROSITE" id="PS00150">
    <property type="entry name" value="ACYLPHOSPHATASE_1"/>
    <property type="match status" value="1"/>
</dbReference>
<dbReference type="PROSITE" id="PS00151">
    <property type="entry name" value="ACYLPHOSPHATASE_2"/>
    <property type="match status" value="1"/>
</dbReference>
<dbReference type="EC" id="3.6.1.7" evidence="1 2"/>
<comment type="similarity">
    <text evidence="3">Belongs to the acylphosphatase family.</text>
</comment>
<proteinExistence type="inferred from homology"/>
<keyword evidence="1 2" id="KW-0378">Hydrolase</keyword>
<dbReference type="EMBL" id="MU007090">
    <property type="protein sequence ID" value="KAF2422418.1"/>
    <property type="molecule type" value="Genomic_DNA"/>
</dbReference>
<dbReference type="AlphaFoldDB" id="A0A9P4TTF1"/>
<accession>A0A9P4TTF1</accession>
<dbReference type="Proteomes" id="UP000800235">
    <property type="component" value="Unassembled WGS sequence"/>
</dbReference>
<evidence type="ECO:0000313" key="6">
    <source>
        <dbReference type="Proteomes" id="UP000800235"/>
    </source>
</evidence>
<organism evidence="5 6">
    <name type="scientific">Tothia fuscella</name>
    <dbReference type="NCBI Taxonomy" id="1048955"/>
    <lineage>
        <taxon>Eukaryota</taxon>
        <taxon>Fungi</taxon>
        <taxon>Dikarya</taxon>
        <taxon>Ascomycota</taxon>
        <taxon>Pezizomycotina</taxon>
        <taxon>Dothideomycetes</taxon>
        <taxon>Pleosporomycetidae</taxon>
        <taxon>Venturiales</taxon>
        <taxon>Cylindrosympodiaceae</taxon>
        <taxon>Tothia</taxon>
    </lineage>
</organism>
<name>A0A9P4TTF1_9PEZI</name>
<dbReference type="PRINTS" id="PR00112">
    <property type="entry name" value="ACYLPHPHTASE"/>
</dbReference>
<dbReference type="Pfam" id="PF00708">
    <property type="entry name" value="Acylphosphatase"/>
    <property type="match status" value="1"/>
</dbReference>
<evidence type="ECO:0000256" key="2">
    <source>
        <dbReference type="RuleBase" id="RU000553"/>
    </source>
</evidence>
<dbReference type="InterPro" id="IPR036046">
    <property type="entry name" value="Acylphosphatase-like_dom_sf"/>
</dbReference>
<reference evidence="5" key="1">
    <citation type="journal article" date="2020" name="Stud. Mycol.">
        <title>101 Dothideomycetes genomes: a test case for predicting lifestyles and emergence of pathogens.</title>
        <authorList>
            <person name="Haridas S."/>
            <person name="Albert R."/>
            <person name="Binder M."/>
            <person name="Bloem J."/>
            <person name="Labutti K."/>
            <person name="Salamov A."/>
            <person name="Andreopoulos B."/>
            <person name="Baker S."/>
            <person name="Barry K."/>
            <person name="Bills G."/>
            <person name="Bluhm B."/>
            <person name="Cannon C."/>
            <person name="Castanera R."/>
            <person name="Culley D."/>
            <person name="Daum C."/>
            <person name="Ezra D."/>
            <person name="Gonzalez J."/>
            <person name="Henrissat B."/>
            <person name="Kuo A."/>
            <person name="Liang C."/>
            <person name="Lipzen A."/>
            <person name="Lutzoni F."/>
            <person name="Magnuson J."/>
            <person name="Mondo S."/>
            <person name="Nolan M."/>
            <person name="Ohm R."/>
            <person name="Pangilinan J."/>
            <person name="Park H.-J."/>
            <person name="Ramirez L."/>
            <person name="Alfaro M."/>
            <person name="Sun H."/>
            <person name="Tritt A."/>
            <person name="Yoshinaga Y."/>
            <person name="Zwiers L.-H."/>
            <person name="Turgeon B."/>
            <person name="Goodwin S."/>
            <person name="Spatafora J."/>
            <person name="Crous P."/>
            <person name="Grigoriev I."/>
        </authorList>
    </citation>
    <scope>NUCLEOTIDE SEQUENCE</scope>
    <source>
        <strain evidence="5">CBS 130266</strain>
    </source>
</reference>
<comment type="catalytic activity">
    <reaction evidence="1 2">
        <text>an acyl phosphate + H2O = a carboxylate + phosphate + H(+)</text>
        <dbReference type="Rhea" id="RHEA:14965"/>
        <dbReference type="ChEBI" id="CHEBI:15377"/>
        <dbReference type="ChEBI" id="CHEBI:15378"/>
        <dbReference type="ChEBI" id="CHEBI:29067"/>
        <dbReference type="ChEBI" id="CHEBI:43474"/>
        <dbReference type="ChEBI" id="CHEBI:59918"/>
        <dbReference type="EC" id="3.6.1.7"/>
    </reaction>
</comment>
<dbReference type="PANTHER" id="PTHR47268:SF4">
    <property type="entry name" value="ACYLPHOSPHATASE"/>
    <property type="match status" value="1"/>
</dbReference>
<sequence length="104" mass="11210">MQKLGRSFSTHASKMSKRISYTVHGTVQGVCFRDFTVKKAKSLSLTGFVRNASDGTVKGEAQGSSDNMTNFLGHLNRGPSAAKVSKVEHDEIAVKEGESGFSEK</sequence>
<dbReference type="InterPro" id="IPR020456">
    <property type="entry name" value="Acylphosphatase"/>
</dbReference>
<feature type="active site" evidence="1">
    <location>
        <position position="51"/>
    </location>
</feature>